<dbReference type="SUPFAM" id="SSF53300">
    <property type="entry name" value="vWA-like"/>
    <property type="match status" value="1"/>
</dbReference>
<evidence type="ECO:0000259" key="2">
    <source>
        <dbReference type="PROSITE" id="PS50234"/>
    </source>
</evidence>
<comment type="caution">
    <text evidence="3">The sequence shown here is derived from an EMBL/GenBank/DDBJ whole genome shotgun (WGS) entry which is preliminary data.</text>
</comment>
<dbReference type="EMBL" id="JASJEV010000010">
    <property type="protein sequence ID" value="MDJ1159573.1"/>
    <property type="molecule type" value="Genomic_DNA"/>
</dbReference>
<dbReference type="Pfam" id="PF13400">
    <property type="entry name" value="Tad"/>
    <property type="match status" value="1"/>
</dbReference>
<keyword evidence="1" id="KW-0472">Membrane</keyword>
<evidence type="ECO:0000256" key="1">
    <source>
        <dbReference type="SAM" id="Phobius"/>
    </source>
</evidence>
<dbReference type="Proteomes" id="UP001321492">
    <property type="component" value="Unassembled WGS sequence"/>
</dbReference>
<dbReference type="Gene3D" id="3.40.50.410">
    <property type="entry name" value="von Willebrand factor, type A domain"/>
    <property type="match status" value="2"/>
</dbReference>
<feature type="domain" description="VWFA" evidence="2">
    <location>
        <begin position="139"/>
        <end position="396"/>
    </location>
</feature>
<dbReference type="InterPro" id="IPR028087">
    <property type="entry name" value="Tad_N"/>
</dbReference>
<evidence type="ECO:0000313" key="3">
    <source>
        <dbReference type="EMBL" id="MDJ1159573.1"/>
    </source>
</evidence>
<keyword evidence="4" id="KW-1185">Reference proteome</keyword>
<organism evidence="3 4">
    <name type="scientific">Chelatococcus albus</name>
    <dbReference type="NCBI Taxonomy" id="3047466"/>
    <lineage>
        <taxon>Bacteria</taxon>
        <taxon>Pseudomonadati</taxon>
        <taxon>Pseudomonadota</taxon>
        <taxon>Alphaproteobacteria</taxon>
        <taxon>Hyphomicrobiales</taxon>
        <taxon>Chelatococcaceae</taxon>
        <taxon>Chelatococcus</taxon>
    </lineage>
</organism>
<keyword evidence="1" id="KW-1133">Transmembrane helix</keyword>
<reference evidence="3 4" key="1">
    <citation type="submission" date="2023-05" db="EMBL/GenBank/DDBJ databases">
        <title>Chelatococcus sp. nov., a moderately thermophilic bacterium isolated from hot spring microbial mat.</title>
        <authorList>
            <person name="Hu C.-J."/>
            <person name="Li W.-J."/>
        </authorList>
    </citation>
    <scope>NUCLEOTIDE SEQUENCE [LARGE SCALE GENOMIC DNA]</scope>
    <source>
        <strain evidence="3 4">SYSU G07232</strain>
    </source>
</reference>
<accession>A0ABT7AJL7</accession>
<protein>
    <submittedName>
        <fullName evidence="3">Pilus assembly protein TadG-related protein</fullName>
    </submittedName>
</protein>
<dbReference type="PROSITE" id="PS50234">
    <property type="entry name" value="VWFA"/>
    <property type="match status" value="1"/>
</dbReference>
<dbReference type="SMART" id="SM00327">
    <property type="entry name" value="VWA"/>
    <property type="match status" value="1"/>
</dbReference>
<keyword evidence="1" id="KW-0812">Transmembrane</keyword>
<evidence type="ECO:0000313" key="4">
    <source>
        <dbReference type="Proteomes" id="UP001321492"/>
    </source>
</evidence>
<dbReference type="RefSeq" id="WP_283741569.1">
    <property type="nucleotide sequence ID" value="NZ_JASJEV010000010.1"/>
</dbReference>
<dbReference type="InterPro" id="IPR002035">
    <property type="entry name" value="VWF_A"/>
</dbReference>
<dbReference type="InterPro" id="IPR036465">
    <property type="entry name" value="vWFA_dom_sf"/>
</dbReference>
<gene>
    <name evidence="3" type="ORF">QNA08_15160</name>
</gene>
<name>A0ABT7AJL7_9HYPH</name>
<proteinExistence type="predicted"/>
<feature type="transmembrane region" description="Helical" evidence="1">
    <location>
        <begin position="12"/>
        <end position="34"/>
    </location>
</feature>
<sequence>MSLTARFRRDERGGIAIMFALILLPLILAIGVAIDYSRAAAARTQLHMALDAAALTAAREAASTPDDKILKARALAILKANFKVAGDDMDPVFDLKRTDKKIFVTAEARVPAGFMSLFSQDSISVSAQTEATWGLKKIELALVLDNTGSMSSRNKMTELKKASKDLLNILKTASPEKGVIRVSVVPFATQVRMDTAFVNKKAIIEFNPAGMNPGDKVNEYSWAGCLTDRDKSYDVDDTAPDPVKGRATLYPAMRCVTNIARVQPLTDDFAKLETVIDSMVATGNTNITIGVAHGLATLSPHQPYTGAAAFGTEDLEKFMIVLTDGDNTQNRFGDSGSVIDDRTRRACNSVKNQKVRLYTIRVIEGDAGLLRSCATSSEMFYDVKSASELSPVFQKIAQEIASLRLTQ</sequence>